<gene>
    <name evidence="5" type="ORF">D915_002146</name>
</gene>
<organism evidence="5 6">
    <name type="scientific">Fasciola hepatica</name>
    <name type="common">Liver fluke</name>
    <dbReference type="NCBI Taxonomy" id="6192"/>
    <lineage>
        <taxon>Eukaryota</taxon>
        <taxon>Metazoa</taxon>
        <taxon>Spiralia</taxon>
        <taxon>Lophotrochozoa</taxon>
        <taxon>Platyhelminthes</taxon>
        <taxon>Trematoda</taxon>
        <taxon>Digenea</taxon>
        <taxon>Plagiorchiida</taxon>
        <taxon>Echinostomata</taxon>
        <taxon>Echinostomatoidea</taxon>
        <taxon>Fasciolidae</taxon>
        <taxon>Fasciola</taxon>
    </lineage>
</organism>
<dbReference type="InterPro" id="IPR027357">
    <property type="entry name" value="DOCKER_dom"/>
</dbReference>
<dbReference type="PROSITE" id="PS51651">
    <property type="entry name" value="DOCKER"/>
    <property type="match status" value="1"/>
</dbReference>
<dbReference type="InterPro" id="IPR046773">
    <property type="entry name" value="DOCKER_Lobe_C"/>
</dbReference>
<dbReference type="PANTHER" id="PTHR23317:SF26">
    <property type="entry name" value="ZIZIMIN, ISOFORM K"/>
    <property type="match status" value="1"/>
</dbReference>
<dbReference type="PANTHER" id="PTHR23317">
    <property type="entry name" value="DEDICATOR OF CYTOKINESIS DOCK"/>
    <property type="match status" value="1"/>
</dbReference>
<dbReference type="AlphaFoldDB" id="A0A4E0RHT9"/>
<protein>
    <submittedName>
        <fullName evidence="5">Dedicator of cytokinesis protein 11</fullName>
    </submittedName>
</protein>
<dbReference type="Proteomes" id="UP000230066">
    <property type="component" value="Unassembled WGS sequence"/>
</dbReference>
<accession>A0A4E0RHT9</accession>
<reference evidence="5" key="1">
    <citation type="submission" date="2019-03" db="EMBL/GenBank/DDBJ databases">
        <title>Improved annotation for the trematode Fasciola hepatica.</title>
        <authorList>
            <person name="Choi Y.-J."/>
            <person name="Martin J."/>
            <person name="Mitreva M."/>
        </authorList>
    </citation>
    <scope>NUCLEOTIDE SEQUENCE [LARGE SCALE GENOMIC DNA]</scope>
</reference>
<dbReference type="Pfam" id="PF20421">
    <property type="entry name" value="DHR-2_Lobe_C"/>
    <property type="match status" value="1"/>
</dbReference>
<keyword evidence="1" id="KW-0344">Guanine-nucleotide releasing factor</keyword>
<dbReference type="Gene3D" id="1.25.40.410">
    <property type="match status" value="1"/>
</dbReference>
<dbReference type="InterPro" id="IPR026791">
    <property type="entry name" value="DOCK"/>
</dbReference>
<dbReference type="EMBL" id="JXXN02000607">
    <property type="protein sequence ID" value="THD26855.1"/>
    <property type="molecule type" value="Genomic_DNA"/>
</dbReference>
<evidence type="ECO:0000256" key="2">
    <source>
        <dbReference type="PROSITE-ProRule" id="PRU00984"/>
    </source>
</evidence>
<dbReference type="Pfam" id="PF20422">
    <property type="entry name" value="DHR-2_Lobe_B"/>
    <property type="match status" value="1"/>
</dbReference>
<evidence type="ECO:0000256" key="1">
    <source>
        <dbReference type="ARBA" id="ARBA00022658"/>
    </source>
</evidence>
<evidence type="ECO:0000259" key="4">
    <source>
        <dbReference type="PROSITE" id="PS51651"/>
    </source>
</evidence>
<dbReference type="CDD" id="cd11684">
    <property type="entry name" value="DHR2_DOCK"/>
    <property type="match status" value="1"/>
</dbReference>
<comment type="similarity">
    <text evidence="2">Belongs to the DOCK family.</text>
</comment>
<evidence type="ECO:0000313" key="5">
    <source>
        <dbReference type="EMBL" id="THD26855.1"/>
    </source>
</evidence>
<feature type="region of interest" description="Disordered" evidence="3">
    <location>
        <begin position="1"/>
        <end position="58"/>
    </location>
</feature>
<keyword evidence="6" id="KW-1185">Reference proteome</keyword>
<dbReference type="Gene3D" id="1.20.58.740">
    <property type="match status" value="1"/>
</dbReference>
<evidence type="ECO:0000313" key="6">
    <source>
        <dbReference type="Proteomes" id="UP000230066"/>
    </source>
</evidence>
<feature type="compositionally biased region" description="Low complexity" evidence="3">
    <location>
        <begin position="466"/>
        <end position="475"/>
    </location>
</feature>
<evidence type="ECO:0000256" key="3">
    <source>
        <dbReference type="SAM" id="MobiDB-lite"/>
    </source>
</evidence>
<feature type="domain" description="DOCKER" evidence="4">
    <location>
        <begin position="630"/>
        <end position="1126"/>
    </location>
</feature>
<feature type="compositionally biased region" description="Polar residues" evidence="3">
    <location>
        <begin position="456"/>
        <end position="465"/>
    </location>
</feature>
<feature type="compositionally biased region" description="Low complexity" evidence="3">
    <location>
        <begin position="25"/>
        <end position="37"/>
    </location>
</feature>
<dbReference type="InterPro" id="IPR046770">
    <property type="entry name" value="DOCKER_Lobe_B"/>
</dbReference>
<dbReference type="GO" id="GO:0007264">
    <property type="term" value="P:small GTPase-mediated signal transduction"/>
    <property type="evidence" value="ECO:0007669"/>
    <property type="project" value="InterPro"/>
</dbReference>
<dbReference type="InterPro" id="IPR046769">
    <property type="entry name" value="DOCKER_Lobe_A"/>
</dbReference>
<dbReference type="InterPro" id="IPR043162">
    <property type="entry name" value="DOCK_C_lobe_C"/>
</dbReference>
<dbReference type="InterPro" id="IPR043161">
    <property type="entry name" value="DOCK_C_lobe_A"/>
</dbReference>
<dbReference type="Pfam" id="PF06920">
    <property type="entry name" value="DHR-2_Lobe_A"/>
    <property type="match status" value="1"/>
</dbReference>
<name>A0A4E0RHT9_FASHE</name>
<comment type="caution">
    <text evidence="5">The sequence shown here is derived from an EMBL/GenBank/DDBJ whole genome shotgun (WGS) entry which is preliminary data.</text>
</comment>
<feature type="region of interest" description="Disordered" evidence="3">
    <location>
        <begin position="449"/>
        <end position="491"/>
    </location>
</feature>
<sequence length="1158" mass="128332">MTDPLRTSFKRQSSDSNGAAIPNASSSHSGSTVTLTGLGSGEEDEPNNHVGSNRPVVNVPLDLDEESDIEDDMVDGGLIQVNPVTRLREHRRDKTQQLSSIRMVDDFRDDPDSSQDWASQVLSLAGVFSRPAQQRPPLPEISIQEPPSLPRKSDLNAHRAGVQLQPMSTHVSDSNNNNSCNITAVVDPPHQHRLAPGEMNGPRRLTDKCQRELFVCVLHIMSTVTEDHLTTLFHSFTVQERIHFLCMLTYAIQHLRYRGKKCIQQYEHISHSGIGRTGFGVSGVGAGSSSGGRRSVGASLRPPTPSVVSMHLGGESQSGVLDAKDTTVQAGPNLNSDENESTSKVLLEANLATEAGLIVLDLVNTFTSVFKRQLESCKPSDPVFTGLLEVYVALLTNNPSECLLRHTFASLRVFVSRFAKVLFCESTEILSTICLTSLRCANQSLPMPSPVDSRNENGSNQSQTHSALPSAARSLSPRRESSTQPLQTMNGIGMGPLSPTAMIRMEACGLLYKLWKSSYENFGRTGFYRVHLQTIISVSKLVTEIGPGFEASLSLLHTLVETDMRRGIGDTGAITPETKFWSRAESRNMFVDDVNDLIRRVRTVLIATNEMRQHNDDHERLIDLQYCLAKSYSSNPALRRTWLDELAKLHMASKSLAELAMVKLHSAALMAEYLKSRNSLGSEFPQGCEAFSAISSNICQEENGLRTDSALLEIPYTQEDLLLDINEAATTLEAAGLFEAIRPVYALVIPVYEARQEYTALAQIYRHIGRAYDAIGHAEASGHRLFAAYFRVTFYGQLFESLANKSFIYRTNACQKLGGMCNELLTLYRNKYGQGVVDLLTDYAYNRETADSNKAYIQVNYVEPYKGPIRSGRPLTSFEKHHDVSQFMFETPFLLQPGMTTTASLLAAGPKHSDDLTQQWKRRTILTTSGTFPHLRRRLEVVHVTETDLCPIDAAIDAIECKNQELMTHISAIPVVTPPAIDVSNGQGDREAQHHRISVAAIGLRSPVTGTDVWPGPSAGPKARKTHRIPLLMDMQLQGALLPTVNVGPMAYAEAFLKAENQILYPKEKVARLRDLFFEFLTICLVLLTRYHHLMSSVHEAKYNAMRQSLDRYRVDLSNLLKEEIVIDEEKMVIGPRSVTSEVSSYVPALMETSVSRS</sequence>
<dbReference type="GO" id="GO:0005085">
    <property type="term" value="F:guanyl-nucleotide exchange factor activity"/>
    <property type="evidence" value="ECO:0007669"/>
    <property type="project" value="UniProtKB-KW"/>
</dbReference>
<proteinExistence type="inferred from homology"/>